<gene>
    <name evidence="1" type="ORF">EGI31_13795</name>
</gene>
<name>A0AAE3H4V2_9BACT</name>
<accession>A0AAE3H4V2</accession>
<organism evidence="1 2">
    <name type="scientific">Lacihabitans soyangensis</name>
    <dbReference type="NCBI Taxonomy" id="869394"/>
    <lineage>
        <taxon>Bacteria</taxon>
        <taxon>Pseudomonadati</taxon>
        <taxon>Bacteroidota</taxon>
        <taxon>Cytophagia</taxon>
        <taxon>Cytophagales</taxon>
        <taxon>Leadbetterellaceae</taxon>
        <taxon>Lacihabitans</taxon>
    </lineage>
</organism>
<proteinExistence type="predicted"/>
<sequence>MTKSIYFNYLFILLTLVSLQPVLAALAQPKQGFYVSNESLGIHGSAELVVFSDLYLDSTSIVGSGTLTLQTNRSTKIFSKNSKVNNLKITGKNHVALEGDLYIVCSLTLNQAIFDVSRGSLTMNTQAILTLTNGAQVLHKKPTLIPIQAFPSFRPSQPLDVASLNTPEVLYFDSTRNNVIAQYRNRFESIFQNPQFPPPKFNEQAFTLLLDSSLA</sequence>
<evidence type="ECO:0000313" key="1">
    <source>
        <dbReference type="EMBL" id="MCP9764024.1"/>
    </source>
</evidence>
<reference evidence="1 2" key="1">
    <citation type="submission" date="2018-11" db="EMBL/GenBank/DDBJ databases">
        <title>Novel bacteria species description.</title>
        <authorList>
            <person name="Han J.-H."/>
        </authorList>
    </citation>
    <scope>NUCLEOTIDE SEQUENCE [LARGE SCALE GENOMIC DNA]</scope>
    <source>
        <strain evidence="1 2">KCTC23259</strain>
    </source>
</reference>
<evidence type="ECO:0000313" key="2">
    <source>
        <dbReference type="Proteomes" id="UP001204144"/>
    </source>
</evidence>
<protein>
    <submittedName>
        <fullName evidence="1">Uncharacterized protein</fullName>
    </submittedName>
</protein>
<dbReference type="AlphaFoldDB" id="A0AAE3H4V2"/>
<keyword evidence="2" id="KW-1185">Reference proteome</keyword>
<dbReference type="RefSeq" id="WP_255037786.1">
    <property type="nucleotide sequence ID" value="NZ_RJUF01000053.1"/>
</dbReference>
<comment type="caution">
    <text evidence="1">The sequence shown here is derived from an EMBL/GenBank/DDBJ whole genome shotgun (WGS) entry which is preliminary data.</text>
</comment>
<dbReference type="EMBL" id="RJUF01000053">
    <property type="protein sequence ID" value="MCP9764024.1"/>
    <property type="molecule type" value="Genomic_DNA"/>
</dbReference>
<dbReference type="Proteomes" id="UP001204144">
    <property type="component" value="Unassembled WGS sequence"/>
</dbReference>